<dbReference type="Proteomes" id="UP001144612">
    <property type="component" value="Unassembled WGS sequence"/>
</dbReference>
<proteinExistence type="predicted"/>
<reference evidence="1" key="1">
    <citation type="submission" date="2022-12" db="EMBL/GenBank/DDBJ databases">
        <title>Clostridium sp. nov., isolated from industrial wastewater.</title>
        <authorList>
            <person name="Jiayan W."/>
        </authorList>
    </citation>
    <scope>NUCLEOTIDE SEQUENCE</scope>
    <source>
        <strain evidence="1">ZC22-4</strain>
    </source>
</reference>
<keyword evidence="2" id="KW-1185">Reference proteome</keyword>
<evidence type="ECO:0000313" key="2">
    <source>
        <dbReference type="Proteomes" id="UP001144612"/>
    </source>
</evidence>
<organism evidence="1 2">
    <name type="scientific">Clostridium brassicae</name>
    <dbReference type="NCBI Taxonomy" id="2999072"/>
    <lineage>
        <taxon>Bacteria</taxon>
        <taxon>Bacillati</taxon>
        <taxon>Bacillota</taxon>
        <taxon>Clostridia</taxon>
        <taxon>Eubacteriales</taxon>
        <taxon>Clostridiaceae</taxon>
        <taxon>Clostridium</taxon>
    </lineage>
</organism>
<sequence>MQISLYIGRRKKKDKIVDDELEKYVEGDRSDRIKDLILKGLIFEGRNDIDNKLLDMRYIYNNNNDFVGAMERGSKGNINIPVVTIKDNSATLEKPDFKGIKIKTTEVIDEELESRI</sequence>
<comment type="caution">
    <text evidence="1">The sequence shown here is derived from an EMBL/GenBank/DDBJ whole genome shotgun (WGS) entry which is preliminary data.</text>
</comment>
<dbReference type="EMBL" id="JAPQFJ010000022">
    <property type="protein sequence ID" value="MCY6960206.1"/>
    <property type="molecule type" value="Genomic_DNA"/>
</dbReference>
<protein>
    <submittedName>
        <fullName evidence="1">Uncharacterized protein</fullName>
    </submittedName>
</protein>
<evidence type="ECO:0000313" key="1">
    <source>
        <dbReference type="EMBL" id="MCY6960206.1"/>
    </source>
</evidence>
<dbReference type="RefSeq" id="WP_268062643.1">
    <property type="nucleotide sequence ID" value="NZ_JAPQFJ010000022.1"/>
</dbReference>
<gene>
    <name evidence="1" type="ORF">OW729_16435</name>
</gene>
<name>A0ABT4DD10_9CLOT</name>
<accession>A0ABT4DD10</accession>